<organism evidence="1">
    <name type="scientific">Kwoniella bestiolae CBS 10118</name>
    <dbReference type="NCBI Taxonomy" id="1296100"/>
    <lineage>
        <taxon>Eukaryota</taxon>
        <taxon>Fungi</taxon>
        <taxon>Dikarya</taxon>
        <taxon>Basidiomycota</taxon>
        <taxon>Agaricomycotina</taxon>
        <taxon>Tremellomycetes</taxon>
        <taxon>Tremellales</taxon>
        <taxon>Cryptococcaceae</taxon>
        <taxon>Kwoniella</taxon>
    </lineage>
</organism>
<evidence type="ECO:0000313" key="3">
    <source>
        <dbReference type="Proteomes" id="UP000092730"/>
    </source>
</evidence>
<accession>A0A1B9FZ96</accession>
<proteinExistence type="predicted"/>
<sequence>MDPEDIENLAVLDQAVGLDPQYCVDRPMVLSLEKQWSFSGQDHIIRDQDGKILMKSDGSAFEIDRDWISFTDNLDREIFRCLRIYPKSQFDVFVPHSLQKVFEIDLMFGMNHGGKGSAGSRTRFKDHLTGVDKEIVINWDTIARRRGMIYLRDDVGHEGRNEKMYGKGVPIGYLGDFDRGDDQRLELTPKIDYALVAITAICSKYLN</sequence>
<dbReference type="EMBL" id="KI894022">
    <property type="protein sequence ID" value="OCF24098.1"/>
    <property type="molecule type" value="Genomic_DNA"/>
</dbReference>
<dbReference type="KEGG" id="kbi:30209955"/>
<dbReference type="GeneID" id="30209955"/>
<evidence type="ECO:0000313" key="1">
    <source>
        <dbReference type="EMBL" id="OCF24098.1"/>
    </source>
</evidence>
<dbReference type="EMBL" id="CP144545">
    <property type="protein sequence ID" value="WVW85142.1"/>
    <property type="molecule type" value="Genomic_DNA"/>
</dbReference>
<reference evidence="2" key="4">
    <citation type="submission" date="2024-02" db="EMBL/GenBank/DDBJ databases">
        <title>Comparative genomics of Cryptococcus and Kwoniella reveals pathogenesis evolution and contrasting modes of karyotype evolution via chromosome fusion or intercentromeric recombination.</title>
        <authorList>
            <person name="Coelho M.A."/>
            <person name="David-Palma M."/>
            <person name="Shea T."/>
            <person name="Bowers K."/>
            <person name="McGinley-Smith S."/>
            <person name="Mohammad A.W."/>
            <person name="Gnirke A."/>
            <person name="Yurkov A.M."/>
            <person name="Nowrousian M."/>
            <person name="Sun S."/>
            <person name="Cuomo C.A."/>
            <person name="Heitman J."/>
        </authorList>
    </citation>
    <scope>NUCLEOTIDE SEQUENCE</scope>
    <source>
        <strain evidence="2">CBS 10118</strain>
    </source>
</reference>
<dbReference type="OrthoDB" id="2566005at2759"/>
<dbReference type="VEuPathDB" id="FungiDB:I302_05556"/>
<reference evidence="2" key="2">
    <citation type="submission" date="2013-07" db="EMBL/GenBank/DDBJ databases">
        <authorList>
            <consortium name="The Broad Institute Genome Sequencing Platform"/>
            <person name="Cuomo C."/>
            <person name="Litvintseva A."/>
            <person name="Chen Y."/>
            <person name="Heitman J."/>
            <person name="Sun S."/>
            <person name="Springer D."/>
            <person name="Dromer F."/>
            <person name="Young S.K."/>
            <person name="Zeng Q."/>
            <person name="Gargeya S."/>
            <person name="Fitzgerald M."/>
            <person name="Abouelleil A."/>
            <person name="Alvarado L."/>
            <person name="Berlin A.M."/>
            <person name="Chapman S.B."/>
            <person name="Dewar J."/>
            <person name="Goldberg J."/>
            <person name="Griggs A."/>
            <person name="Gujja S."/>
            <person name="Hansen M."/>
            <person name="Howarth C."/>
            <person name="Imamovic A."/>
            <person name="Larimer J."/>
            <person name="McCowan C."/>
            <person name="Murphy C."/>
            <person name="Pearson M."/>
            <person name="Priest M."/>
            <person name="Roberts A."/>
            <person name="Saif S."/>
            <person name="Shea T."/>
            <person name="Sykes S."/>
            <person name="Wortman J."/>
            <person name="Nusbaum C."/>
            <person name="Birren B."/>
        </authorList>
    </citation>
    <scope>NUCLEOTIDE SEQUENCE</scope>
    <source>
        <strain evidence="2">CBS 10118</strain>
    </source>
</reference>
<keyword evidence="3" id="KW-1185">Reference proteome</keyword>
<protein>
    <submittedName>
        <fullName evidence="1">Uncharacterized protein</fullName>
    </submittedName>
</protein>
<reference evidence="1" key="1">
    <citation type="submission" date="2013-07" db="EMBL/GenBank/DDBJ databases">
        <title>The Genome Sequence of Cryptococcus bestiolae CBS10118.</title>
        <authorList>
            <consortium name="The Broad Institute Genome Sequencing Platform"/>
            <person name="Cuomo C."/>
            <person name="Litvintseva A."/>
            <person name="Chen Y."/>
            <person name="Heitman J."/>
            <person name="Sun S."/>
            <person name="Springer D."/>
            <person name="Dromer F."/>
            <person name="Young S.K."/>
            <person name="Zeng Q."/>
            <person name="Gargeya S."/>
            <person name="Fitzgerald M."/>
            <person name="Abouelleil A."/>
            <person name="Alvarado L."/>
            <person name="Berlin A.M."/>
            <person name="Chapman S.B."/>
            <person name="Dewar J."/>
            <person name="Goldberg J."/>
            <person name="Griggs A."/>
            <person name="Gujja S."/>
            <person name="Hansen M."/>
            <person name="Howarth C."/>
            <person name="Imamovic A."/>
            <person name="Larimer J."/>
            <person name="McCowan C."/>
            <person name="Murphy C."/>
            <person name="Pearson M."/>
            <person name="Priest M."/>
            <person name="Roberts A."/>
            <person name="Saif S."/>
            <person name="Shea T."/>
            <person name="Sykes S."/>
            <person name="Wortman J."/>
            <person name="Nusbaum C."/>
            <person name="Birren B."/>
        </authorList>
    </citation>
    <scope>NUCLEOTIDE SEQUENCE [LARGE SCALE GENOMIC DNA]</scope>
    <source>
        <strain evidence="1">CBS 10118</strain>
    </source>
</reference>
<dbReference type="Proteomes" id="UP000092730">
    <property type="component" value="Chromosome 5"/>
</dbReference>
<dbReference type="RefSeq" id="XP_019045168.1">
    <property type="nucleotide sequence ID" value="XM_019192171.1"/>
</dbReference>
<dbReference type="InterPro" id="IPR038595">
    <property type="entry name" value="LOR_sf"/>
</dbReference>
<evidence type="ECO:0000313" key="2">
    <source>
        <dbReference type="EMBL" id="WVW85142.1"/>
    </source>
</evidence>
<dbReference type="Gene3D" id="2.40.160.200">
    <property type="entry name" value="LURP1-related"/>
    <property type="match status" value="1"/>
</dbReference>
<reference evidence="1" key="3">
    <citation type="submission" date="2014-01" db="EMBL/GenBank/DDBJ databases">
        <title>Evolution of pathogenesis and genome organization in the Tremellales.</title>
        <authorList>
            <person name="Cuomo C."/>
            <person name="Litvintseva A."/>
            <person name="Heitman J."/>
            <person name="Chen Y."/>
            <person name="Sun S."/>
            <person name="Springer D."/>
            <person name="Dromer F."/>
            <person name="Young S."/>
            <person name="Zeng Q."/>
            <person name="Chapman S."/>
            <person name="Gujja S."/>
            <person name="Saif S."/>
            <person name="Birren B."/>
        </authorList>
    </citation>
    <scope>NUCLEOTIDE SEQUENCE</scope>
    <source>
        <strain evidence="1">CBS 10118</strain>
    </source>
</reference>
<dbReference type="Pfam" id="PF04525">
    <property type="entry name" value="LOR"/>
    <property type="match status" value="1"/>
</dbReference>
<name>A0A1B9FZ96_9TREE</name>
<gene>
    <name evidence="1" type="ORF">I302_05556</name>
    <name evidence="2" type="ORF">I302_107179</name>
</gene>
<dbReference type="AlphaFoldDB" id="A0A1B9FZ96"/>
<dbReference type="InterPro" id="IPR007612">
    <property type="entry name" value="LOR"/>
</dbReference>